<proteinExistence type="predicted"/>
<keyword evidence="4" id="KW-1185">Reference proteome</keyword>
<evidence type="ECO:0000313" key="4">
    <source>
        <dbReference type="Proteomes" id="UP000479190"/>
    </source>
</evidence>
<dbReference type="Pfam" id="PF07716">
    <property type="entry name" value="bZIP_2"/>
    <property type="match status" value="1"/>
</dbReference>
<dbReference type="InterPro" id="IPR046347">
    <property type="entry name" value="bZIP_sf"/>
</dbReference>
<dbReference type="OrthoDB" id="361013at2759"/>
<feature type="compositionally biased region" description="Low complexity" evidence="1">
    <location>
        <begin position="311"/>
        <end position="335"/>
    </location>
</feature>
<feature type="compositionally biased region" description="Basic and acidic residues" evidence="1">
    <location>
        <begin position="345"/>
        <end position="373"/>
    </location>
</feature>
<dbReference type="GO" id="GO:0005634">
    <property type="term" value="C:nucleus"/>
    <property type="evidence" value="ECO:0007669"/>
    <property type="project" value="UniProtKB-ARBA"/>
</dbReference>
<evidence type="ECO:0000259" key="2">
    <source>
        <dbReference type="PROSITE" id="PS50217"/>
    </source>
</evidence>
<name>A0A6H5IB36_9HYME</name>
<feature type="region of interest" description="Disordered" evidence="1">
    <location>
        <begin position="112"/>
        <end position="154"/>
    </location>
</feature>
<dbReference type="Gene3D" id="1.20.5.170">
    <property type="match status" value="1"/>
</dbReference>
<dbReference type="GO" id="GO:0003700">
    <property type="term" value="F:DNA-binding transcription factor activity"/>
    <property type="evidence" value="ECO:0007669"/>
    <property type="project" value="InterPro"/>
</dbReference>
<dbReference type="PROSITE" id="PS50217">
    <property type="entry name" value="BZIP"/>
    <property type="match status" value="1"/>
</dbReference>
<evidence type="ECO:0000256" key="1">
    <source>
        <dbReference type="SAM" id="MobiDB-lite"/>
    </source>
</evidence>
<feature type="region of interest" description="Disordered" evidence="1">
    <location>
        <begin position="306"/>
        <end position="373"/>
    </location>
</feature>
<dbReference type="Proteomes" id="UP000479190">
    <property type="component" value="Unassembled WGS sequence"/>
</dbReference>
<feature type="compositionally biased region" description="Low complexity" evidence="1">
    <location>
        <begin position="136"/>
        <end position="148"/>
    </location>
</feature>
<dbReference type="InterPro" id="IPR004827">
    <property type="entry name" value="bZIP"/>
</dbReference>
<dbReference type="CDD" id="cd14695">
    <property type="entry name" value="bZIP_HLF"/>
    <property type="match status" value="1"/>
</dbReference>
<feature type="domain" description="BZIP" evidence="2">
    <location>
        <begin position="351"/>
        <end position="414"/>
    </location>
</feature>
<dbReference type="SUPFAM" id="SSF57959">
    <property type="entry name" value="Leucine zipper domain"/>
    <property type="match status" value="1"/>
</dbReference>
<reference evidence="3 4" key="1">
    <citation type="submission" date="2020-02" db="EMBL/GenBank/DDBJ databases">
        <authorList>
            <person name="Ferguson B K."/>
        </authorList>
    </citation>
    <scope>NUCLEOTIDE SEQUENCE [LARGE SCALE GENOMIC DNA]</scope>
</reference>
<dbReference type="AlphaFoldDB" id="A0A6H5IB36"/>
<gene>
    <name evidence="3" type="ORF">TBRA_LOCUS6186</name>
</gene>
<dbReference type="SMART" id="SM00338">
    <property type="entry name" value="BRLZ"/>
    <property type="match status" value="1"/>
</dbReference>
<feature type="region of interest" description="Disordered" evidence="1">
    <location>
        <begin position="84"/>
        <end position="103"/>
    </location>
</feature>
<sequence length="441" mass="48285">MLFFLHPQLVRSGEFTFERRTYSFLRMDSSKKSPVMAVSASSSHVPAIGSSAFGASCASSALALFPNLHLPLWTLHAADPVDLSHRHHPPSPPTSSAYTNYVSGLPPGSSSMQAVPSLGRYSPPSSCSPPHHPTNYPGNWSPGSSGSRSPPPYYAPPPPHWPPVSFLDSPKFRPSMISVVDDARKYRSHSHSYHPYAPPMGSSSYASGPMQNFYAAQVNSDSVTFPRFSFSSKPAVTKPLASTAAAAAAAAAVPSTNATASSPQVRPFKAIAKDPMSLMMSSNLLFDQHTHREFMEFREKSLAKIKRTGDNSKMSRSGSSSSSNNSGDNNNNSQSAEVTSNNEGNKIEERDPTYREKRKKNNEAAKKSRDARKMREDELAIWAEFMKLQNVRLMNRVAFLEETLGQMQMTVQQQAQHLLRLQRRASPDRVKSSSTPIAPVA</sequence>
<accession>A0A6H5IB36</accession>
<evidence type="ECO:0000313" key="3">
    <source>
        <dbReference type="EMBL" id="CAB0034288.1"/>
    </source>
</evidence>
<organism evidence="3 4">
    <name type="scientific">Trichogramma brassicae</name>
    <dbReference type="NCBI Taxonomy" id="86971"/>
    <lineage>
        <taxon>Eukaryota</taxon>
        <taxon>Metazoa</taxon>
        <taxon>Ecdysozoa</taxon>
        <taxon>Arthropoda</taxon>
        <taxon>Hexapoda</taxon>
        <taxon>Insecta</taxon>
        <taxon>Pterygota</taxon>
        <taxon>Neoptera</taxon>
        <taxon>Endopterygota</taxon>
        <taxon>Hymenoptera</taxon>
        <taxon>Apocrita</taxon>
        <taxon>Proctotrupomorpha</taxon>
        <taxon>Chalcidoidea</taxon>
        <taxon>Trichogrammatidae</taxon>
        <taxon>Trichogramma</taxon>
    </lineage>
</organism>
<dbReference type="EMBL" id="CADCXV010000739">
    <property type="protein sequence ID" value="CAB0034288.1"/>
    <property type="molecule type" value="Genomic_DNA"/>
</dbReference>
<protein>
    <recommendedName>
        <fullName evidence="2">BZIP domain-containing protein</fullName>
    </recommendedName>
</protein>